<accession>A0A3L8DVM3</accession>
<dbReference type="GO" id="GO:0005634">
    <property type="term" value="C:nucleus"/>
    <property type="evidence" value="ECO:0007669"/>
    <property type="project" value="TreeGrafter"/>
</dbReference>
<dbReference type="Proteomes" id="UP000279307">
    <property type="component" value="Chromosome 4"/>
</dbReference>
<dbReference type="PANTHER" id="PTHR13601">
    <property type="entry name" value="GAMETOGENETIN-BINDING PROTEIN 2"/>
    <property type="match status" value="1"/>
</dbReference>
<sequence>MAKLVDVWRDDEPVILRNNQMPLNIEGSLSMIMDLCGLNMICNSPLIRGKSLDEFTRKLDMLTKEEIKASFKVTDKDVMAILSQVEPCVGCRKSVERLLGDLMKYGYPALHPLVITHKGLLSVTDEVLEEPQLLCTMLNGHSVRLNNLVEKQQRNRKSQRCVLHSLEIQRMRPLPNAWKEAWNCMNESCRQEIALIETDTLDDTLETYLHKHRFCIECRNKVLLASSLLTREPDPAKEKGYVAVLYSGIKRCISDHHIHLPVVTEYIGTLIGRTQPEIMGRERHAKTLDIAQKEVLTCLGICLAERLHKIHRRLKEEETVCKVLAAVAVEALFRNFQMAIEVKQGISQLELLYEEFTREEVAKRQRREKLRLKRKKKKERRYETEEKENSCDCSSVKQNGKSCSCAKSKSTTQNIDWHKLQVLDPKNKGPPTCKCSDCLKKPKTPSISQTKSKTDLAFPVTKMASAQKVKKGATEAKTKFSISQLKQDNTSHKQLPHEDSCDTCESWKEDKKLDECPCRYVYANCEDSMSKELIDAWIMKPSKTKYTMWIEMKKRFEMSKKKDHSSSEQSSQDYGYSSENNISSSSLPSTPEGSEVACSDECCNYNCRDTLCDKFHSNFSISLLKEGGLTLTQMLEGGGETVLAKIHPEIFYTLVPDFCLDHFTQDSDKDEKDSYIPREEVLEFKSKLRQHTKKRQELRQMLRERFAMLCSHQNNCLPFFNKNSSLRIRRH</sequence>
<evidence type="ECO:0000313" key="2">
    <source>
        <dbReference type="EMBL" id="RLU23808.1"/>
    </source>
</evidence>
<evidence type="ECO:0008006" key="4">
    <source>
        <dbReference type="Google" id="ProtNLM"/>
    </source>
</evidence>
<gene>
    <name evidence="2" type="ORF">DMN91_004016</name>
</gene>
<organism evidence="2 3">
    <name type="scientific">Ooceraea biroi</name>
    <name type="common">Clonal raider ant</name>
    <name type="synonym">Cerapachys biroi</name>
    <dbReference type="NCBI Taxonomy" id="2015173"/>
    <lineage>
        <taxon>Eukaryota</taxon>
        <taxon>Metazoa</taxon>
        <taxon>Ecdysozoa</taxon>
        <taxon>Arthropoda</taxon>
        <taxon>Hexapoda</taxon>
        <taxon>Insecta</taxon>
        <taxon>Pterygota</taxon>
        <taxon>Neoptera</taxon>
        <taxon>Endopterygota</taxon>
        <taxon>Hymenoptera</taxon>
        <taxon>Apocrita</taxon>
        <taxon>Aculeata</taxon>
        <taxon>Formicoidea</taxon>
        <taxon>Formicidae</taxon>
        <taxon>Dorylinae</taxon>
        <taxon>Ooceraea</taxon>
    </lineage>
</organism>
<dbReference type="GO" id="GO:0005737">
    <property type="term" value="C:cytoplasm"/>
    <property type="evidence" value="ECO:0007669"/>
    <property type="project" value="TreeGrafter"/>
</dbReference>
<evidence type="ECO:0000313" key="3">
    <source>
        <dbReference type="Proteomes" id="UP000279307"/>
    </source>
</evidence>
<reference evidence="2 3" key="1">
    <citation type="journal article" date="2018" name="Genome Res.">
        <title>The genomic architecture and molecular evolution of ant odorant receptors.</title>
        <authorList>
            <person name="McKenzie S.K."/>
            <person name="Kronauer D.J.C."/>
        </authorList>
    </citation>
    <scope>NUCLEOTIDE SEQUENCE [LARGE SCALE GENOMIC DNA]</scope>
    <source>
        <strain evidence="2">Clonal line C1</strain>
    </source>
</reference>
<name>A0A3L8DVM3_OOCBI</name>
<proteinExistence type="predicted"/>
<dbReference type="OrthoDB" id="2422440at2759"/>
<dbReference type="EMBL" id="QOIP01000004">
    <property type="protein sequence ID" value="RLU23808.1"/>
    <property type="molecule type" value="Genomic_DNA"/>
</dbReference>
<evidence type="ECO:0000256" key="1">
    <source>
        <dbReference type="SAM" id="MobiDB-lite"/>
    </source>
</evidence>
<dbReference type="InterPro" id="IPR026073">
    <property type="entry name" value="GGNBP2"/>
</dbReference>
<comment type="caution">
    <text evidence="2">The sequence shown here is derived from an EMBL/GenBank/DDBJ whole genome shotgun (WGS) entry which is preliminary data.</text>
</comment>
<feature type="compositionally biased region" description="Low complexity" evidence="1">
    <location>
        <begin position="574"/>
        <end position="592"/>
    </location>
</feature>
<protein>
    <recommendedName>
        <fullName evidence="4">Gametogenetin-binding protein 2-like protein</fullName>
    </recommendedName>
</protein>
<dbReference type="PANTHER" id="PTHR13601:SF2">
    <property type="entry name" value="GAMETOGENETIN-BINDING PROTEIN 2"/>
    <property type="match status" value="1"/>
</dbReference>
<dbReference type="AlphaFoldDB" id="A0A3L8DVM3"/>
<feature type="region of interest" description="Disordered" evidence="1">
    <location>
        <begin position="560"/>
        <end position="592"/>
    </location>
</feature>